<proteinExistence type="predicted"/>
<evidence type="ECO:0000313" key="2">
    <source>
        <dbReference type="Proteomes" id="UP001286456"/>
    </source>
</evidence>
<dbReference type="Proteomes" id="UP001286456">
    <property type="component" value="Unassembled WGS sequence"/>
</dbReference>
<reference evidence="1" key="2">
    <citation type="submission" date="2023-06" db="EMBL/GenBank/DDBJ databases">
        <authorList>
            <consortium name="Lawrence Berkeley National Laboratory"/>
            <person name="Haridas S."/>
            <person name="Hensen N."/>
            <person name="Bonometti L."/>
            <person name="Westerberg I."/>
            <person name="Brannstrom I.O."/>
            <person name="Guillou S."/>
            <person name="Cros-Aarteil S."/>
            <person name="Calhoun S."/>
            <person name="Kuo A."/>
            <person name="Mondo S."/>
            <person name="Pangilinan J."/>
            <person name="Riley R."/>
            <person name="Labutti K."/>
            <person name="Andreopoulos B."/>
            <person name="Lipzen A."/>
            <person name="Chen C."/>
            <person name="Yanf M."/>
            <person name="Daum C."/>
            <person name="Ng V."/>
            <person name="Clum A."/>
            <person name="Steindorff A."/>
            <person name="Ohm R."/>
            <person name="Martin F."/>
            <person name="Silar P."/>
            <person name="Natvig D."/>
            <person name="Lalanne C."/>
            <person name="Gautier V."/>
            <person name="Ament-Velasquez S.L."/>
            <person name="Kruys A."/>
            <person name="Hutchinson M.I."/>
            <person name="Powell A.J."/>
            <person name="Barry K."/>
            <person name="Miller A.N."/>
            <person name="Grigoriev I.V."/>
            <person name="Debuchy R."/>
            <person name="Gladieux P."/>
            <person name="Thoren M.H."/>
            <person name="Johannesson H."/>
        </authorList>
    </citation>
    <scope>NUCLEOTIDE SEQUENCE</scope>
    <source>
        <strain evidence="1">SMH4131-1</strain>
    </source>
</reference>
<gene>
    <name evidence="1" type="ORF">B0T19DRAFT_58672</name>
</gene>
<sequence length="84" mass="9240">MEFWIPQALRNSATVLRPCFLLLLLPTATAPAAVTLTAPMDLIDMILVLTCSQPLMHGIFWVRCLVENPSPSTLKSTTSAQSRK</sequence>
<protein>
    <submittedName>
        <fullName evidence="1">Uncharacterized protein</fullName>
    </submittedName>
</protein>
<reference evidence="1" key="1">
    <citation type="journal article" date="2023" name="Mol. Phylogenet. Evol.">
        <title>Genome-scale phylogeny and comparative genomics of the fungal order Sordariales.</title>
        <authorList>
            <person name="Hensen N."/>
            <person name="Bonometti L."/>
            <person name="Westerberg I."/>
            <person name="Brannstrom I.O."/>
            <person name="Guillou S."/>
            <person name="Cros-Aarteil S."/>
            <person name="Calhoun S."/>
            <person name="Haridas S."/>
            <person name="Kuo A."/>
            <person name="Mondo S."/>
            <person name="Pangilinan J."/>
            <person name="Riley R."/>
            <person name="LaButti K."/>
            <person name="Andreopoulos B."/>
            <person name="Lipzen A."/>
            <person name="Chen C."/>
            <person name="Yan M."/>
            <person name="Daum C."/>
            <person name="Ng V."/>
            <person name="Clum A."/>
            <person name="Steindorff A."/>
            <person name="Ohm R.A."/>
            <person name="Martin F."/>
            <person name="Silar P."/>
            <person name="Natvig D.O."/>
            <person name="Lalanne C."/>
            <person name="Gautier V."/>
            <person name="Ament-Velasquez S.L."/>
            <person name="Kruys A."/>
            <person name="Hutchinson M.I."/>
            <person name="Powell A.J."/>
            <person name="Barry K."/>
            <person name="Miller A.N."/>
            <person name="Grigoriev I.V."/>
            <person name="Debuchy R."/>
            <person name="Gladieux P."/>
            <person name="Hiltunen Thoren M."/>
            <person name="Johannesson H."/>
        </authorList>
    </citation>
    <scope>NUCLEOTIDE SEQUENCE</scope>
    <source>
        <strain evidence="1">SMH4131-1</strain>
    </source>
</reference>
<dbReference type="AlphaFoldDB" id="A0AAE0J4Y1"/>
<name>A0AAE0J4Y1_9PEZI</name>
<comment type="caution">
    <text evidence="1">The sequence shown here is derived from an EMBL/GenBank/DDBJ whole genome shotgun (WGS) entry which is preliminary data.</text>
</comment>
<organism evidence="1 2">
    <name type="scientific">Cercophora scortea</name>
    <dbReference type="NCBI Taxonomy" id="314031"/>
    <lineage>
        <taxon>Eukaryota</taxon>
        <taxon>Fungi</taxon>
        <taxon>Dikarya</taxon>
        <taxon>Ascomycota</taxon>
        <taxon>Pezizomycotina</taxon>
        <taxon>Sordariomycetes</taxon>
        <taxon>Sordariomycetidae</taxon>
        <taxon>Sordariales</taxon>
        <taxon>Lasiosphaeriaceae</taxon>
        <taxon>Cercophora</taxon>
    </lineage>
</organism>
<evidence type="ECO:0000313" key="1">
    <source>
        <dbReference type="EMBL" id="KAK3337033.1"/>
    </source>
</evidence>
<dbReference type="EMBL" id="JAUEPO010000001">
    <property type="protein sequence ID" value="KAK3337033.1"/>
    <property type="molecule type" value="Genomic_DNA"/>
</dbReference>
<keyword evidence="2" id="KW-1185">Reference proteome</keyword>
<accession>A0AAE0J4Y1</accession>